<evidence type="ECO:0000313" key="5">
    <source>
        <dbReference type="Proteomes" id="UP000707451"/>
    </source>
</evidence>
<evidence type="ECO:0000313" key="4">
    <source>
        <dbReference type="EMBL" id="KAG9073170.1"/>
    </source>
</evidence>
<accession>A0A9P7Y598</accession>
<keyword evidence="2" id="KW-1133">Transmembrane helix</keyword>
<feature type="signal peptide" evidence="3">
    <location>
        <begin position="1"/>
        <end position="33"/>
    </location>
</feature>
<feature type="chain" id="PRO_5040223660" description="Mid2 domain-containing protein" evidence="3">
    <location>
        <begin position="34"/>
        <end position="489"/>
    </location>
</feature>
<name>A0A9P7Y598_9FUNG</name>
<comment type="caution">
    <text evidence="4">The sequence shown here is derived from an EMBL/GenBank/DDBJ whole genome shotgun (WGS) entry which is preliminary data.</text>
</comment>
<gene>
    <name evidence="4" type="ORF">KI688_000957</name>
</gene>
<feature type="transmembrane region" description="Helical" evidence="2">
    <location>
        <begin position="215"/>
        <end position="240"/>
    </location>
</feature>
<keyword evidence="2" id="KW-0472">Membrane</keyword>
<feature type="compositionally biased region" description="Polar residues" evidence="1">
    <location>
        <begin position="410"/>
        <end position="419"/>
    </location>
</feature>
<keyword evidence="2" id="KW-0812">Transmembrane</keyword>
<feature type="region of interest" description="Disordered" evidence="1">
    <location>
        <begin position="74"/>
        <end position="213"/>
    </location>
</feature>
<keyword evidence="5" id="KW-1185">Reference proteome</keyword>
<dbReference type="OrthoDB" id="2446441at2759"/>
<keyword evidence="3" id="KW-0732">Signal</keyword>
<dbReference type="EMBL" id="JAHRHY010000001">
    <property type="protein sequence ID" value="KAG9073170.1"/>
    <property type="molecule type" value="Genomic_DNA"/>
</dbReference>
<reference evidence="4" key="1">
    <citation type="submission" date="2021-06" db="EMBL/GenBank/DDBJ databases">
        <title>Genome Sequence of Mortierella hyaline Strain SCG-10, a Cold-Adapted, Nitrate-Reducing Fungus Isolated from Soil in Minnesota, USA.</title>
        <authorList>
            <person name="Aldossari N."/>
        </authorList>
    </citation>
    <scope>NUCLEOTIDE SEQUENCE</scope>
    <source>
        <strain evidence="4">SCG-10</strain>
    </source>
</reference>
<proteinExistence type="predicted"/>
<evidence type="ECO:0000256" key="3">
    <source>
        <dbReference type="SAM" id="SignalP"/>
    </source>
</evidence>
<protein>
    <recommendedName>
        <fullName evidence="6">Mid2 domain-containing protein</fullName>
    </recommendedName>
</protein>
<dbReference type="CDD" id="cd12087">
    <property type="entry name" value="TM_EGFR-like"/>
    <property type="match status" value="1"/>
</dbReference>
<feature type="compositionally biased region" description="Low complexity" evidence="1">
    <location>
        <begin position="388"/>
        <end position="400"/>
    </location>
</feature>
<sequence>MTKRLQPPRSPTRTLASVLLASFLLGLISSALASPLPPYYPSGGSLTEVPQNVGNRRALLWLEKRAPPVILAGATPAAGETPSEGGGGGSTATTSADTPAETTTTTAPPVETTPPPTTTTKDPPVITTTTTLSATTTDPPVVTTTSSPSTTTTSDDDTATTTTSHSKQSHPTTGGGGGKPGAGSTGPTGVSTTTTSTLTPTTTPVNPEESSKPSILPIVLGSVLGVGALIGAGIFFFIRFRKHRRFDSKRPLSFLALSVDDHTTGTESASARALGTDAHYDSNRPITSQPSLRYTPPVMSGIDRYSYQSSEHSGATGGQFAQWSQDDENAALVGGPSRQQQLMVGEQGEDGYPARPGAFSHEHDLMADSDQAFVASSMMPIAGNELRQPQYSQQQQQQQQPETLEVRNVSHPSQTSPALSQRGVPLQVLNPEAEMGSPRSRPLSVHSEAASVLSVRNPSVRSDGRSTGAEQAGQSSKKGGAGQGDLQFL</sequence>
<evidence type="ECO:0008006" key="6">
    <source>
        <dbReference type="Google" id="ProtNLM"/>
    </source>
</evidence>
<dbReference type="AlphaFoldDB" id="A0A9P7Y598"/>
<dbReference type="Proteomes" id="UP000707451">
    <property type="component" value="Unassembled WGS sequence"/>
</dbReference>
<feature type="region of interest" description="Disordered" evidence="1">
    <location>
        <begin position="387"/>
        <end position="489"/>
    </location>
</feature>
<evidence type="ECO:0000256" key="1">
    <source>
        <dbReference type="SAM" id="MobiDB-lite"/>
    </source>
</evidence>
<feature type="compositionally biased region" description="Low complexity" evidence="1">
    <location>
        <begin position="91"/>
        <end position="110"/>
    </location>
</feature>
<feature type="compositionally biased region" description="Low complexity" evidence="1">
    <location>
        <begin position="118"/>
        <end position="172"/>
    </location>
</feature>
<evidence type="ECO:0000256" key="2">
    <source>
        <dbReference type="SAM" id="Phobius"/>
    </source>
</evidence>
<feature type="compositionally biased region" description="Gly residues" evidence="1">
    <location>
        <begin position="173"/>
        <end position="186"/>
    </location>
</feature>
<organism evidence="4 5">
    <name type="scientific">Linnemannia hyalina</name>
    <dbReference type="NCBI Taxonomy" id="64524"/>
    <lineage>
        <taxon>Eukaryota</taxon>
        <taxon>Fungi</taxon>
        <taxon>Fungi incertae sedis</taxon>
        <taxon>Mucoromycota</taxon>
        <taxon>Mortierellomycotina</taxon>
        <taxon>Mortierellomycetes</taxon>
        <taxon>Mortierellales</taxon>
        <taxon>Mortierellaceae</taxon>
        <taxon>Linnemannia</taxon>
    </lineage>
</organism>
<feature type="compositionally biased region" description="Low complexity" evidence="1">
    <location>
        <begin position="187"/>
        <end position="204"/>
    </location>
</feature>